<dbReference type="Pfam" id="PF00743">
    <property type="entry name" value="FMO-like"/>
    <property type="match status" value="2"/>
</dbReference>
<dbReference type="OrthoDB" id="66881at2759"/>
<keyword evidence="7" id="KW-1185">Reference proteome</keyword>
<keyword evidence="2" id="KW-0285">Flavoprotein</keyword>
<dbReference type="Gene3D" id="3.50.50.60">
    <property type="entry name" value="FAD/NAD(P)-binding domain"/>
    <property type="match status" value="2"/>
</dbReference>
<reference evidence="6 7" key="1">
    <citation type="submission" date="2019-04" db="EMBL/GenBank/DDBJ databases">
        <title>Comparative genomics and transcriptomics to analyze fruiting body development in filamentous ascomycetes.</title>
        <authorList>
            <consortium name="DOE Joint Genome Institute"/>
            <person name="Lutkenhaus R."/>
            <person name="Traeger S."/>
            <person name="Breuer J."/>
            <person name="Kuo A."/>
            <person name="Lipzen A."/>
            <person name="Pangilinan J."/>
            <person name="Dilworth D."/>
            <person name="Sandor L."/>
            <person name="Poggeler S."/>
            <person name="Barry K."/>
            <person name="Grigoriev I.V."/>
            <person name="Nowrousian M."/>
        </authorList>
    </citation>
    <scope>NUCLEOTIDE SEQUENCE [LARGE SCALE GENOMIC DNA]</scope>
    <source>
        <strain evidence="6 7">CBS 389.68</strain>
    </source>
</reference>
<evidence type="ECO:0000256" key="5">
    <source>
        <dbReference type="ARBA" id="ARBA00023002"/>
    </source>
</evidence>
<dbReference type="PRINTS" id="PR00370">
    <property type="entry name" value="FMOXYGENASE"/>
</dbReference>
<comment type="similarity">
    <text evidence="1">Belongs to the FMO family.</text>
</comment>
<evidence type="ECO:0000256" key="1">
    <source>
        <dbReference type="ARBA" id="ARBA00009183"/>
    </source>
</evidence>
<dbReference type="Pfam" id="PF13450">
    <property type="entry name" value="NAD_binding_8"/>
    <property type="match status" value="1"/>
</dbReference>
<dbReference type="InterPro" id="IPR036188">
    <property type="entry name" value="FAD/NAD-bd_sf"/>
</dbReference>
<keyword evidence="5" id="KW-0560">Oxidoreductase</keyword>
<dbReference type="SUPFAM" id="SSF51905">
    <property type="entry name" value="FAD/NAD(P)-binding domain"/>
    <property type="match status" value="2"/>
</dbReference>
<evidence type="ECO:0000256" key="4">
    <source>
        <dbReference type="ARBA" id="ARBA00022857"/>
    </source>
</evidence>
<sequence length="485" mass="55068">MSAPPVKRVAVIGAGPAGAIAVDALAREQAFDVIRVFERRERAGGCWLYDEAPPTENQNFDFDNLAQRRAVDGVSSIPAKLPTYTAGTAANRYTETATYSYLETNIDTRVMEFSAEPIVGKASEVSIARHGEDTPFKHNSIISSWVAGLLSRNGYEDFVEYNTTVERAEKVDGVWRLTLRKKGIKSDYWWVEEFDALVVASGHYSVPFIPKTSGLPEFARKYPGSVDHSKYFRDPEKYRNKRVLIVGSSVSAGDMATDLIGVASDIQIVSRGKFNAYFGDGAFRNPFLTLRPEIDRIDDRTVIFKDGNTLPDVDNILFGTGFSWTLPFLPNIEIRNNRVPNLYLHIFHKSDPTLTFVGAIGAGLTFRAYEWQSVLISRFLSGRTTLPPQSERDAWEQQRIAKKGDGVPFTMLFPDFEEYFETVRKLAGEKGPGRRLPRFEKQWVDWFLEGHERRKGMWRRNNEVWGRRLVDGAERTKKVRERARL</sequence>
<proteinExistence type="inferred from homology"/>
<dbReference type="GO" id="GO:0004499">
    <property type="term" value="F:N,N-dimethylaniline monooxygenase activity"/>
    <property type="evidence" value="ECO:0007669"/>
    <property type="project" value="InterPro"/>
</dbReference>
<evidence type="ECO:0000313" key="7">
    <source>
        <dbReference type="Proteomes" id="UP000298138"/>
    </source>
</evidence>
<dbReference type="PANTHER" id="PTHR23023">
    <property type="entry name" value="DIMETHYLANILINE MONOOXYGENASE"/>
    <property type="match status" value="1"/>
</dbReference>
<dbReference type="InParanoid" id="A0A4S2MIZ3"/>
<dbReference type="InterPro" id="IPR020946">
    <property type="entry name" value="Flavin_mOase-like"/>
</dbReference>
<evidence type="ECO:0000256" key="2">
    <source>
        <dbReference type="ARBA" id="ARBA00022630"/>
    </source>
</evidence>
<dbReference type="STRING" id="341454.A0A4S2MIZ3"/>
<dbReference type="GO" id="GO:0050660">
    <property type="term" value="F:flavin adenine dinucleotide binding"/>
    <property type="evidence" value="ECO:0007669"/>
    <property type="project" value="InterPro"/>
</dbReference>
<evidence type="ECO:0000313" key="6">
    <source>
        <dbReference type="EMBL" id="TGZ76792.1"/>
    </source>
</evidence>
<protein>
    <submittedName>
        <fullName evidence="6">Dimethylaniline monooxygenase</fullName>
    </submittedName>
</protein>
<organism evidence="6 7">
    <name type="scientific">Ascodesmis nigricans</name>
    <dbReference type="NCBI Taxonomy" id="341454"/>
    <lineage>
        <taxon>Eukaryota</taxon>
        <taxon>Fungi</taxon>
        <taxon>Dikarya</taxon>
        <taxon>Ascomycota</taxon>
        <taxon>Pezizomycotina</taxon>
        <taxon>Pezizomycetes</taxon>
        <taxon>Pezizales</taxon>
        <taxon>Ascodesmidaceae</taxon>
        <taxon>Ascodesmis</taxon>
    </lineage>
</organism>
<evidence type="ECO:0000256" key="3">
    <source>
        <dbReference type="ARBA" id="ARBA00022827"/>
    </source>
</evidence>
<accession>A0A4S2MIZ3</accession>
<keyword evidence="3" id="KW-0274">FAD</keyword>
<gene>
    <name evidence="6" type="ORF">EX30DRAFT_336200</name>
</gene>
<dbReference type="Proteomes" id="UP000298138">
    <property type="component" value="Unassembled WGS sequence"/>
</dbReference>
<dbReference type="InterPro" id="IPR050346">
    <property type="entry name" value="FMO-like"/>
</dbReference>
<dbReference type="AlphaFoldDB" id="A0A4S2MIZ3"/>
<name>A0A4S2MIZ3_9PEZI</name>
<dbReference type="InterPro" id="IPR000960">
    <property type="entry name" value="Flavin_mOase"/>
</dbReference>
<keyword evidence="4" id="KW-0521">NADP</keyword>
<dbReference type="GO" id="GO:0050661">
    <property type="term" value="F:NADP binding"/>
    <property type="evidence" value="ECO:0007669"/>
    <property type="project" value="InterPro"/>
</dbReference>
<dbReference type="EMBL" id="ML220166">
    <property type="protein sequence ID" value="TGZ76792.1"/>
    <property type="molecule type" value="Genomic_DNA"/>
</dbReference>
<keyword evidence="6" id="KW-0503">Monooxygenase</keyword>